<name>A0AAP2CJ82_9BACT</name>
<dbReference type="InterPro" id="IPR002740">
    <property type="entry name" value="EVE_domain"/>
</dbReference>
<organism evidence="2 3">
    <name type="scientific">Litoribacter ruber</name>
    <dbReference type="NCBI Taxonomy" id="702568"/>
    <lineage>
        <taxon>Bacteria</taxon>
        <taxon>Pseudomonadati</taxon>
        <taxon>Bacteroidota</taxon>
        <taxon>Cytophagia</taxon>
        <taxon>Cytophagales</taxon>
        <taxon>Cyclobacteriaceae</taxon>
        <taxon>Litoribacter</taxon>
    </lineage>
</organism>
<accession>A0AAP2CJ82</accession>
<protein>
    <submittedName>
        <fullName evidence="2">EVE domain-containing protein</fullName>
    </submittedName>
</protein>
<proteinExistence type="predicted"/>
<reference evidence="2 3" key="1">
    <citation type="submission" date="2021-05" db="EMBL/GenBank/DDBJ databases">
        <authorList>
            <person name="Zhang Z.D."/>
            <person name="Osman G."/>
        </authorList>
    </citation>
    <scope>NUCLEOTIDE SEQUENCE [LARGE SCALE GENOMIC DNA]</scope>
    <source>
        <strain evidence="2 3">KCTC 32217</strain>
    </source>
</reference>
<dbReference type="PANTHER" id="PTHR14087:SF7">
    <property type="entry name" value="THYMOCYTE NUCLEAR PROTEIN 1"/>
    <property type="match status" value="1"/>
</dbReference>
<evidence type="ECO:0000259" key="1">
    <source>
        <dbReference type="Pfam" id="PF01878"/>
    </source>
</evidence>
<feature type="domain" description="EVE" evidence="1">
    <location>
        <begin position="2"/>
        <end position="133"/>
    </location>
</feature>
<dbReference type="CDD" id="cd21133">
    <property type="entry name" value="EVE"/>
    <property type="match status" value="1"/>
</dbReference>
<dbReference type="InterPro" id="IPR047197">
    <property type="entry name" value="THYN1-like_EVE"/>
</dbReference>
<dbReference type="AlphaFoldDB" id="A0AAP2CJ82"/>
<gene>
    <name evidence="2" type="ORF">KI659_12875</name>
</gene>
<dbReference type="InterPro" id="IPR052181">
    <property type="entry name" value="5hmC_binding"/>
</dbReference>
<dbReference type="PANTHER" id="PTHR14087">
    <property type="entry name" value="THYMOCYTE NUCLEAR PROTEIN 1"/>
    <property type="match status" value="1"/>
</dbReference>
<sequence length="136" mass="15603">MKHWLVKTEPETYGWADLVSKKEDIWDGVRNYQARNFLKDMAEGDLVMVYHSGKHREVVGLAKVSEESFPDPADEEGKGWVAVRLAAENELKRPVTLQEIKGQEELSEMLLLKQSRLSVMPLTANEFDFILQLAEK</sequence>
<keyword evidence="3" id="KW-1185">Reference proteome</keyword>
<dbReference type="Proteomes" id="UP001319104">
    <property type="component" value="Unassembled WGS sequence"/>
</dbReference>
<dbReference type="RefSeq" id="WP_213945768.1">
    <property type="nucleotide sequence ID" value="NZ_JAHBGI010000007.1"/>
</dbReference>
<dbReference type="Pfam" id="PF01878">
    <property type="entry name" value="EVE"/>
    <property type="match status" value="1"/>
</dbReference>
<dbReference type="InterPro" id="IPR015947">
    <property type="entry name" value="PUA-like_sf"/>
</dbReference>
<dbReference type="EMBL" id="JAHCMY010000007">
    <property type="protein sequence ID" value="MBS9524905.1"/>
    <property type="molecule type" value="Genomic_DNA"/>
</dbReference>
<evidence type="ECO:0000313" key="3">
    <source>
        <dbReference type="Proteomes" id="UP001319104"/>
    </source>
</evidence>
<evidence type="ECO:0000313" key="2">
    <source>
        <dbReference type="EMBL" id="MBS9524905.1"/>
    </source>
</evidence>
<comment type="caution">
    <text evidence="2">The sequence shown here is derived from an EMBL/GenBank/DDBJ whole genome shotgun (WGS) entry which is preliminary data.</text>
</comment>
<dbReference type="Gene3D" id="3.10.590.10">
    <property type="entry name" value="ph1033 like domains"/>
    <property type="match status" value="1"/>
</dbReference>
<dbReference type="SUPFAM" id="SSF88697">
    <property type="entry name" value="PUA domain-like"/>
    <property type="match status" value="1"/>
</dbReference>